<organism evidence="1 2">
    <name type="scientific">Ilumatobacter coccineus (strain NBRC 103263 / KCTC 29153 / YM16-304)</name>
    <dbReference type="NCBI Taxonomy" id="1313172"/>
    <lineage>
        <taxon>Bacteria</taxon>
        <taxon>Bacillati</taxon>
        <taxon>Actinomycetota</taxon>
        <taxon>Acidimicrobiia</taxon>
        <taxon>Acidimicrobiales</taxon>
        <taxon>Ilumatobacteraceae</taxon>
        <taxon>Ilumatobacter</taxon>
    </lineage>
</organism>
<gene>
    <name evidence="1" type="ORF">YM304_39460</name>
</gene>
<dbReference type="AlphaFoldDB" id="A0A6C7ED17"/>
<dbReference type="Proteomes" id="UP000011863">
    <property type="component" value="Chromosome"/>
</dbReference>
<reference evidence="1 2" key="1">
    <citation type="journal article" date="2013" name="Int. J. Syst. Evol. Microbiol.">
        <title>Ilumatobacter nonamiense sp. nov. and Ilumatobacter coccineum sp. nov., isolated from seashore sand.</title>
        <authorList>
            <person name="Matsumoto A."/>
            <person name="Kasai H."/>
            <person name="Matsuo Y."/>
            <person name="Shizuri Y."/>
            <person name="Ichikawa N."/>
            <person name="Fujita N."/>
            <person name="Omura S."/>
            <person name="Takahashi Y."/>
        </authorList>
    </citation>
    <scope>NUCLEOTIDE SEQUENCE [LARGE SCALE GENOMIC DNA]</scope>
    <source>
        <strain evidence="2">NBRC 103263 / KCTC 29153 / YM16-304</strain>
    </source>
</reference>
<name>A0A6C7ED17_ILUCY</name>
<proteinExistence type="predicted"/>
<dbReference type="KEGG" id="aym:YM304_39460"/>
<evidence type="ECO:0000313" key="2">
    <source>
        <dbReference type="Proteomes" id="UP000011863"/>
    </source>
</evidence>
<accession>A0A6C7ED17</accession>
<dbReference type="RefSeq" id="WP_015443507.1">
    <property type="nucleotide sequence ID" value="NC_020520.1"/>
</dbReference>
<sequence length="159" mass="17027">MSTLFREASDRNELLAFALGRGRYFVHDRSGIGHGEHWVLGSWRSSIMALHRDDPAACATGVRDMFAALVADAPSAPDQHAWVLLDHLHQFWRAQSGGAQLDLGAAATPIAQIIATERARFTAGGGDGEGVGGAEAMEIAIDAVRRLGGLAELARRRKT</sequence>
<evidence type="ECO:0000313" key="1">
    <source>
        <dbReference type="EMBL" id="BAN04260.1"/>
    </source>
</evidence>
<protein>
    <submittedName>
        <fullName evidence="1">Uncharacterized protein</fullName>
    </submittedName>
</protein>
<keyword evidence="2" id="KW-1185">Reference proteome</keyword>
<dbReference type="EMBL" id="AP012057">
    <property type="protein sequence ID" value="BAN04260.1"/>
    <property type="molecule type" value="Genomic_DNA"/>
</dbReference>
<dbReference type="OrthoDB" id="1524940at2"/>